<gene>
    <name evidence="2" type="ORF">UFOPK2310_00863</name>
    <name evidence="3" type="ORF">UFOPK2625_00630</name>
</gene>
<evidence type="ECO:0000313" key="2">
    <source>
        <dbReference type="EMBL" id="CAB4675303.1"/>
    </source>
</evidence>
<evidence type="ECO:0000313" key="3">
    <source>
        <dbReference type="EMBL" id="CAB4703572.1"/>
    </source>
</evidence>
<evidence type="ECO:0000256" key="1">
    <source>
        <dbReference type="SAM" id="MobiDB-lite"/>
    </source>
</evidence>
<reference evidence="3" key="1">
    <citation type="submission" date="2020-05" db="EMBL/GenBank/DDBJ databases">
        <authorList>
            <person name="Chiriac C."/>
            <person name="Salcher M."/>
            <person name="Ghai R."/>
            <person name="Kavagutti S V."/>
        </authorList>
    </citation>
    <scope>NUCLEOTIDE SEQUENCE</scope>
</reference>
<feature type="region of interest" description="Disordered" evidence="1">
    <location>
        <begin position="18"/>
        <end position="43"/>
    </location>
</feature>
<dbReference type="EMBL" id="CAEZXZ010000077">
    <property type="protein sequence ID" value="CAB4703572.1"/>
    <property type="molecule type" value="Genomic_DNA"/>
</dbReference>
<dbReference type="EMBL" id="CAEZWW010000094">
    <property type="protein sequence ID" value="CAB4675303.1"/>
    <property type="molecule type" value="Genomic_DNA"/>
</dbReference>
<dbReference type="AlphaFoldDB" id="A0A6J6PZA7"/>
<proteinExistence type="predicted"/>
<name>A0A6J6PZA7_9ZZZZ</name>
<protein>
    <submittedName>
        <fullName evidence="3">Unannotated protein</fullName>
    </submittedName>
</protein>
<sequence>MVIVVFGGSAAAITVASRVDSPPGVSGAPGQLSVRRVTSDSPH</sequence>
<organism evidence="3">
    <name type="scientific">freshwater metagenome</name>
    <dbReference type="NCBI Taxonomy" id="449393"/>
    <lineage>
        <taxon>unclassified sequences</taxon>
        <taxon>metagenomes</taxon>
        <taxon>ecological metagenomes</taxon>
    </lineage>
</organism>
<accession>A0A6J6PZA7</accession>